<dbReference type="PANTHER" id="PTHR33383">
    <property type="entry name" value="MEMBRANE PROTEIN INSERTION EFFICIENCY FACTOR-RELATED"/>
    <property type="match status" value="1"/>
</dbReference>
<protein>
    <recommendedName>
        <fullName evidence="1">Putative membrane protein insertion efficiency factor</fullName>
    </recommendedName>
</protein>
<proteinExistence type="inferred from homology"/>
<keyword evidence="1" id="KW-0472">Membrane</keyword>
<dbReference type="NCBIfam" id="TIGR00278">
    <property type="entry name" value="membrane protein insertion efficiency factor YidD"/>
    <property type="match status" value="1"/>
</dbReference>
<evidence type="ECO:0000256" key="2">
    <source>
        <dbReference type="SAM" id="MobiDB-lite"/>
    </source>
</evidence>
<comment type="function">
    <text evidence="1">Could be involved in insertion of integral membrane proteins into the membrane.</text>
</comment>
<comment type="similarity">
    <text evidence="1">Belongs to the UPF0161 family.</text>
</comment>
<evidence type="ECO:0000313" key="4">
    <source>
        <dbReference type="Proteomes" id="UP001194469"/>
    </source>
</evidence>
<dbReference type="HAMAP" id="MF_00386">
    <property type="entry name" value="UPF0161_YidD"/>
    <property type="match status" value="1"/>
</dbReference>
<dbReference type="RefSeq" id="WP_196608951.1">
    <property type="nucleotide sequence ID" value="NZ_VRYY01000182.1"/>
</dbReference>
<keyword evidence="4" id="KW-1185">Reference proteome</keyword>
<comment type="caution">
    <text evidence="3">The sequence shown here is derived from an EMBL/GenBank/DDBJ whole genome shotgun (WGS) entry which is preliminary data.</text>
</comment>
<accession>A0ABS0J370</accession>
<feature type="compositionally biased region" description="Low complexity" evidence="2">
    <location>
        <begin position="77"/>
        <end position="96"/>
    </location>
</feature>
<evidence type="ECO:0000256" key="1">
    <source>
        <dbReference type="HAMAP-Rule" id="MF_00386"/>
    </source>
</evidence>
<name>A0ABS0J370_9BACT</name>
<feature type="region of interest" description="Disordered" evidence="2">
    <location>
        <begin position="76"/>
        <end position="105"/>
    </location>
</feature>
<evidence type="ECO:0000313" key="3">
    <source>
        <dbReference type="EMBL" id="MBG3876881.1"/>
    </source>
</evidence>
<dbReference type="SMART" id="SM01234">
    <property type="entry name" value="Haemolytic"/>
    <property type="match status" value="1"/>
</dbReference>
<organism evidence="3 4">
    <name type="scientific">Nitratidesulfovibrio oxamicus</name>
    <dbReference type="NCBI Taxonomy" id="32016"/>
    <lineage>
        <taxon>Bacteria</taxon>
        <taxon>Pseudomonadati</taxon>
        <taxon>Thermodesulfobacteriota</taxon>
        <taxon>Desulfovibrionia</taxon>
        <taxon>Desulfovibrionales</taxon>
        <taxon>Desulfovibrionaceae</taxon>
        <taxon>Nitratidesulfovibrio</taxon>
    </lineage>
</organism>
<gene>
    <name evidence="3" type="primary">yidD</name>
    <name evidence="3" type="ORF">FVW20_07575</name>
</gene>
<reference evidence="3 4" key="1">
    <citation type="submission" date="2019-08" db="EMBL/GenBank/DDBJ databases">
        <authorList>
            <person name="Luo N."/>
        </authorList>
    </citation>
    <scope>NUCLEOTIDE SEQUENCE [LARGE SCALE GENOMIC DNA]</scope>
    <source>
        <strain evidence="3 4">NCIMB 9442</strain>
    </source>
</reference>
<dbReference type="Proteomes" id="UP001194469">
    <property type="component" value="Unassembled WGS sequence"/>
</dbReference>
<dbReference type="EMBL" id="VRYY01000182">
    <property type="protein sequence ID" value="MBG3876881.1"/>
    <property type="molecule type" value="Genomic_DNA"/>
</dbReference>
<sequence>MSTLPRELVVWPIRCYQRFISPCLPPACRYVPTCSAYAAEAVLTHGVVRGLLLACRRLLRCHPWCAGGYDPVPPPRHSGSAAPGASATATARHATAQELSISHGK</sequence>
<comment type="subcellular location">
    <subcellularLocation>
        <location evidence="1">Cell membrane</location>
        <topology evidence="1">Peripheral membrane protein</topology>
        <orientation evidence="1">Cytoplasmic side</orientation>
    </subcellularLocation>
</comment>
<keyword evidence="1" id="KW-1003">Cell membrane</keyword>
<dbReference type="PANTHER" id="PTHR33383:SF1">
    <property type="entry name" value="MEMBRANE PROTEIN INSERTION EFFICIENCY FACTOR-RELATED"/>
    <property type="match status" value="1"/>
</dbReference>
<dbReference type="Pfam" id="PF01809">
    <property type="entry name" value="YidD"/>
    <property type="match status" value="1"/>
</dbReference>
<dbReference type="InterPro" id="IPR002696">
    <property type="entry name" value="Membr_insert_effic_factor_YidD"/>
</dbReference>